<dbReference type="EMBL" id="JANFVX010000047">
    <property type="protein sequence ID" value="MCW0346581.1"/>
    <property type="molecule type" value="Genomic_DNA"/>
</dbReference>
<evidence type="ECO:0000313" key="7">
    <source>
        <dbReference type="Proteomes" id="UP001208888"/>
    </source>
</evidence>
<dbReference type="SUPFAM" id="SSF55781">
    <property type="entry name" value="GAF domain-like"/>
    <property type="match status" value="1"/>
</dbReference>
<dbReference type="PANTHER" id="PTHR30136:SF35">
    <property type="entry name" value="HTH-TYPE TRANSCRIPTIONAL REGULATOR RV1719"/>
    <property type="match status" value="1"/>
</dbReference>
<keyword evidence="2" id="KW-0238">DNA-binding</keyword>
<dbReference type="InterPro" id="IPR005471">
    <property type="entry name" value="Tscrpt_reg_IclR_N"/>
</dbReference>
<dbReference type="Gene3D" id="3.30.450.40">
    <property type="match status" value="1"/>
</dbReference>
<dbReference type="GO" id="GO:0045892">
    <property type="term" value="P:negative regulation of DNA-templated transcription"/>
    <property type="evidence" value="ECO:0007669"/>
    <property type="project" value="TreeGrafter"/>
</dbReference>
<dbReference type="GO" id="GO:0003700">
    <property type="term" value="F:DNA-binding transcription factor activity"/>
    <property type="evidence" value="ECO:0007669"/>
    <property type="project" value="TreeGrafter"/>
</dbReference>
<reference evidence="6" key="1">
    <citation type="submission" date="2022-06" db="EMBL/GenBank/DDBJ databases">
        <title>Dynamics of rice microbiomes reveals core vertical transmitted seed endophytes.</title>
        <authorList>
            <person name="Liao K."/>
            <person name="Zhang X."/>
        </authorList>
    </citation>
    <scope>NUCLEOTIDE SEQUENCE</scope>
    <source>
        <strain evidence="6">JT1-17</strain>
    </source>
</reference>
<dbReference type="InterPro" id="IPR014757">
    <property type="entry name" value="Tscrpt_reg_IclR_C"/>
</dbReference>
<dbReference type="Pfam" id="PF09339">
    <property type="entry name" value="HTH_IclR"/>
    <property type="match status" value="1"/>
</dbReference>
<organism evidence="6 7">
    <name type="scientific">Pantoea ananas</name>
    <name type="common">Erwinia uredovora</name>
    <dbReference type="NCBI Taxonomy" id="553"/>
    <lineage>
        <taxon>Bacteria</taxon>
        <taxon>Pseudomonadati</taxon>
        <taxon>Pseudomonadota</taxon>
        <taxon>Gammaproteobacteria</taxon>
        <taxon>Enterobacterales</taxon>
        <taxon>Erwiniaceae</taxon>
        <taxon>Pantoea</taxon>
    </lineage>
</organism>
<evidence type="ECO:0000256" key="3">
    <source>
        <dbReference type="ARBA" id="ARBA00023163"/>
    </source>
</evidence>
<dbReference type="PROSITE" id="PS51078">
    <property type="entry name" value="ICLR_ED"/>
    <property type="match status" value="1"/>
</dbReference>
<dbReference type="InterPro" id="IPR029016">
    <property type="entry name" value="GAF-like_dom_sf"/>
</dbReference>
<sequence length="267" mass="28644">MSGDSLTKSDQPHKKIDTVPALRRAVNILDLVAASGGVMSATDITRTLSLPKSTVHGQLHALTGLGLLVKTAEGTYRLGPHLMRWAEGFLSQMDIISLFRDYFAADTLLAGYTITLTVLDLYEVVYVGCRDAEKALGHTFRIGMRLPAPFTATGKMMLSRLSDDELDALFTAHFPVPMTVNSVDSLEALKEELAVIRKRGFSIDNGQVHAAMTCVGAAIYDHSGRAIAGIATSFLSNEAEDGLLESLGQKICHAATVLSARCGYASV</sequence>
<dbReference type="SMART" id="SM00346">
    <property type="entry name" value="HTH_ICLR"/>
    <property type="match status" value="1"/>
</dbReference>
<keyword evidence="3" id="KW-0804">Transcription</keyword>
<comment type="caution">
    <text evidence="6">The sequence shown here is derived from an EMBL/GenBank/DDBJ whole genome shotgun (WGS) entry which is preliminary data.</text>
</comment>
<dbReference type="AlphaFoldDB" id="A0AAJ1D552"/>
<feature type="domain" description="IclR-ED" evidence="5">
    <location>
        <begin position="81"/>
        <end position="264"/>
    </location>
</feature>
<dbReference type="Proteomes" id="UP001208888">
    <property type="component" value="Unassembled WGS sequence"/>
</dbReference>
<protein>
    <submittedName>
        <fullName evidence="6">HTH-type transcriptional regulator XynR</fullName>
    </submittedName>
</protein>
<dbReference type="SUPFAM" id="SSF46785">
    <property type="entry name" value="Winged helix' DNA-binding domain"/>
    <property type="match status" value="1"/>
</dbReference>
<evidence type="ECO:0000256" key="1">
    <source>
        <dbReference type="ARBA" id="ARBA00023015"/>
    </source>
</evidence>
<dbReference type="PANTHER" id="PTHR30136">
    <property type="entry name" value="HELIX-TURN-HELIX TRANSCRIPTIONAL REGULATOR, ICLR FAMILY"/>
    <property type="match status" value="1"/>
</dbReference>
<evidence type="ECO:0000313" key="6">
    <source>
        <dbReference type="EMBL" id="MCW0346581.1"/>
    </source>
</evidence>
<name>A0AAJ1D552_PANAN</name>
<gene>
    <name evidence="6" type="ORF">NB703_004674</name>
</gene>
<keyword evidence="1" id="KW-0805">Transcription regulation</keyword>
<evidence type="ECO:0000256" key="2">
    <source>
        <dbReference type="ARBA" id="ARBA00023125"/>
    </source>
</evidence>
<dbReference type="InterPro" id="IPR036390">
    <property type="entry name" value="WH_DNA-bd_sf"/>
</dbReference>
<accession>A0AAJ1D552</accession>
<dbReference type="InterPro" id="IPR036388">
    <property type="entry name" value="WH-like_DNA-bd_sf"/>
</dbReference>
<feature type="domain" description="HTH iclR-type" evidence="4">
    <location>
        <begin position="19"/>
        <end position="80"/>
    </location>
</feature>
<proteinExistence type="predicted"/>
<dbReference type="RefSeq" id="WP_028722796.1">
    <property type="nucleotide sequence ID" value="NZ_CP060818.1"/>
</dbReference>
<dbReference type="Pfam" id="PF01614">
    <property type="entry name" value="IclR_C"/>
    <property type="match status" value="1"/>
</dbReference>
<dbReference type="InterPro" id="IPR050707">
    <property type="entry name" value="HTH_MetabolicPath_Reg"/>
</dbReference>
<evidence type="ECO:0000259" key="4">
    <source>
        <dbReference type="PROSITE" id="PS51077"/>
    </source>
</evidence>
<dbReference type="GO" id="GO:0003677">
    <property type="term" value="F:DNA binding"/>
    <property type="evidence" value="ECO:0007669"/>
    <property type="project" value="UniProtKB-KW"/>
</dbReference>
<dbReference type="Gene3D" id="1.10.10.10">
    <property type="entry name" value="Winged helix-like DNA-binding domain superfamily/Winged helix DNA-binding domain"/>
    <property type="match status" value="1"/>
</dbReference>
<dbReference type="PROSITE" id="PS51077">
    <property type="entry name" value="HTH_ICLR"/>
    <property type="match status" value="1"/>
</dbReference>
<evidence type="ECO:0000259" key="5">
    <source>
        <dbReference type="PROSITE" id="PS51078"/>
    </source>
</evidence>